<evidence type="ECO:0000256" key="1">
    <source>
        <dbReference type="SAM" id="Phobius"/>
    </source>
</evidence>
<dbReference type="EMBL" id="GALA01000317">
    <property type="protein sequence ID" value="JAA94535.1"/>
    <property type="molecule type" value="mRNA"/>
</dbReference>
<sequence length="67" mass="7844">MLLFCFLAYCFVSLSSLSAFVLPSTYSYSFFVLFSSRFVRECQCMHFFSSLLLFLYRLSCLTVILFS</sequence>
<keyword evidence="1" id="KW-0812">Transmembrane</keyword>
<protein>
    <submittedName>
        <fullName evidence="2">Uncharacterized protein</fullName>
    </submittedName>
</protein>
<organism evidence="2">
    <name type="scientific">Psorophora albipes</name>
    <dbReference type="NCBI Taxonomy" id="869069"/>
    <lineage>
        <taxon>Eukaryota</taxon>
        <taxon>Metazoa</taxon>
        <taxon>Ecdysozoa</taxon>
        <taxon>Arthropoda</taxon>
        <taxon>Hexapoda</taxon>
        <taxon>Insecta</taxon>
        <taxon>Pterygota</taxon>
        <taxon>Neoptera</taxon>
        <taxon>Endopterygota</taxon>
        <taxon>Diptera</taxon>
        <taxon>Nematocera</taxon>
        <taxon>Culicoidea</taxon>
        <taxon>Culicidae</taxon>
        <taxon>Culicinae</taxon>
        <taxon>Aedini</taxon>
        <taxon>Psorophora</taxon>
    </lineage>
</organism>
<keyword evidence="1" id="KW-1133">Transmembrane helix</keyword>
<proteinExistence type="evidence at transcript level"/>
<accession>T1DG47</accession>
<name>T1DG47_9DIPT</name>
<reference evidence="2" key="1">
    <citation type="journal article" date="2013" name="BMC Genomics">
        <title>A deep insight into the sialotranscriptome of the mosquito, Psorophora albipes.</title>
        <authorList>
            <person name="Chagas A.C."/>
            <person name="Calvo E."/>
            <person name="Rios-Velasquez C.M."/>
            <person name="Pessoa F.A."/>
            <person name="Medeiros J.F."/>
            <person name="Ribeiro J.M."/>
        </authorList>
    </citation>
    <scope>NUCLEOTIDE SEQUENCE</scope>
</reference>
<keyword evidence="1" id="KW-0472">Membrane</keyword>
<feature type="transmembrane region" description="Helical" evidence="1">
    <location>
        <begin position="47"/>
        <end position="66"/>
    </location>
</feature>
<dbReference type="AlphaFoldDB" id="T1DG47"/>
<evidence type="ECO:0000313" key="2">
    <source>
        <dbReference type="EMBL" id="JAA94535.1"/>
    </source>
</evidence>